<dbReference type="GO" id="GO:0000103">
    <property type="term" value="P:sulfate assimilation"/>
    <property type="evidence" value="ECO:0007669"/>
    <property type="project" value="TreeGrafter"/>
</dbReference>
<evidence type="ECO:0000256" key="3">
    <source>
        <dbReference type="ARBA" id="ARBA00022723"/>
    </source>
</evidence>
<evidence type="ECO:0000256" key="4">
    <source>
        <dbReference type="ARBA" id="ARBA00022801"/>
    </source>
</evidence>
<reference evidence="6 7" key="1">
    <citation type="submission" date="2019-12" db="EMBL/GenBank/DDBJ databases">
        <authorList>
            <person name="Alioto T."/>
            <person name="Alioto T."/>
            <person name="Gomez Garrido J."/>
        </authorList>
    </citation>
    <scope>NUCLEOTIDE SEQUENCE [LARGE SCALE GENOMIC DNA]</scope>
</reference>
<name>A0A8S0VNI2_OLEEU</name>
<dbReference type="GO" id="GO:0008441">
    <property type="term" value="F:3'(2'),5'-bisphosphate nucleotidase activity"/>
    <property type="evidence" value="ECO:0007669"/>
    <property type="project" value="TreeGrafter"/>
</dbReference>
<dbReference type="EMBL" id="CACTIH010009552">
    <property type="protein sequence ID" value="CAA3032286.1"/>
    <property type="molecule type" value="Genomic_DNA"/>
</dbReference>
<dbReference type="GO" id="GO:0046872">
    <property type="term" value="F:metal ion binding"/>
    <property type="evidence" value="ECO:0007669"/>
    <property type="project" value="UniProtKB-KW"/>
</dbReference>
<dbReference type="OrthoDB" id="1730361at2759"/>
<protein>
    <submittedName>
        <fullName evidence="6">PAP-specific phosphatase HAL2-like</fullName>
    </submittedName>
</protein>
<sequence length="203" mass="23266">MEENLFNGDFEIYNKIAEINSTFNIITERFPIIGPRIHYFIKPNLHITSSLSRRTTSRKSKNRNSPVFVACCMTEFSLKCPMSLSSFSAKIPLLHIQIRTRRRNIYISPNTPSFSSLFDRKLLSILTNYRFSKTQTIVCATMEDHNNSAVESFVSDKYFKELEVAVKAVQMACLLCQRIQQTLLSKANDHVQSKDDNSPVTIA</sequence>
<organism evidence="6 7">
    <name type="scientific">Olea europaea subsp. europaea</name>
    <dbReference type="NCBI Taxonomy" id="158383"/>
    <lineage>
        <taxon>Eukaryota</taxon>
        <taxon>Viridiplantae</taxon>
        <taxon>Streptophyta</taxon>
        <taxon>Embryophyta</taxon>
        <taxon>Tracheophyta</taxon>
        <taxon>Spermatophyta</taxon>
        <taxon>Magnoliopsida</taxon>
        <taxon>eudicotyledons</taxon>
        <taxon>Gunneridae</taxon>
        <taxon>Pentapetalae</taxon>
        <taxon>asterids</taxon>
        <taxon>lamiids</taxon>
        <taxon>Lamiales</taxon>
        <taxon>Oleaceae</taxon>
        <taxon>Oleeae</taxon>
        <taxon>Olea</taxon>
    </lineage>
</organism>
<evidence type="ECO:0000313" key="7">
    <source>
        <dbReference type="Proteomes" id="UP000594638"/>
    </source>
</evidence>
<dbReference type="Gene3D" id="3.30.540.10">
    <property type="entry name" value="Fructose-1,6-Bisphosphatase, subunit A, domain 1"/>
    <property type="match status" value="1"/>
</dbReference>
<keyword evidence="4" id="KW-0378">Hydrolase</keyword>
<feature type="non-terminal residue" evidence="6">
    <location>
        <position position="203"/>
    </location>
</feature>
<evidence type="ECO:0000256" key="2">
    <source>
        <dbReference type="ARBA" id="ARBA00009759"/>
    </source>
</evidence>
<gene>
    <name evidence="6" type="ORF">OLEA9_A047402</name>
</gene>
<keyword evidence="3" id="KW-0479">Metal-binding</keyword>
<dbReference type="AlphaFoldDB" id="A0A8S0VNI2"/>
<evidence type="ECO:0000313" key="6">
    <source>
        <dbReference type="EMBL" id="CAA3032286.1"/>
    </source>
</evidence>
<evidence type="ECO:0000256" key="1">
    <source>
        <dbReference type="ARBA" id="ARBA00001946"/>
    </source>
</evidence>
<dbReference type="PANTHER" id="PTHR43200:SF17">
    <property type="entry name" value="3'(2'),5'-BISPHOSPHATE NUCLEOTIDASE"/>
    <property type="match status" value="1"/>
</dbReference>
<dbReference type="Gramene" id="OE9A047402T1">
    <property type="protein sequence ID" value="OE9A047402C1"/>
    <property type="gene ID" value="OE9A047402"/>
</dbReference>
<comment type="cofactor">
    <cofactor evidence="1">
        <name>Mg(2+)</name>
        <dbReference type="ChEBI" id="CHEBI:18420"/>
    </cofactor>
</comment>
<keyword evidence="5" id="KW-0460">Magnesium</keyword>
<proteinExistence type="inferred from homology"/>
<dbReference type="InterPro" id="IPR051090">
    <property type="entry name" value="Inositol_monoP_superfamily"/>
</dbReference>
<keyword evidence="7" id="KW-1185">Reference proteome</keyword>
<comment type="similarity">
    <text evidence="2">Belongs to the inositol monophosphatase superfamily.</text>
</comment>
<evidence type="ECO:0000256" key="5">
    <source>
        <dbReference type="ARBA" id="ARBA00022842"/>
    </source>
</evidence>
<dbReference type="PANTHER" id="PTHR43200">
    <property type="entry name" value="PHOSPHATASE"/>
    <property type="match status" value="1"/>
</dbReference>
<comment type="caution">
    <text evidence="6">The sequence shown here is derived from an EMBL/GenBank/DDBJ whole genome shotgun (WGS) entry which is preliminary data.</text>
</comment>
<dbReference type="Proteomes" id="UP000594638">
    <property type="component" value="Unassembled WGS sequence"/>
</dbReference>
<accession>A0A8S0VNI2</accession>